<sequence length="406" mass="46826">MVGCEHLDIVRRKLGFPFGVSNDESRIWVFYDAEYKCDIVAVSHQFLALQIAYTYFRRSFIATFIHASCDLDECELFWLQLSKVHSLGEPTIFIGDFNVVVGSEEKKGVHMVQMCNNRLGRARIWKRLDRVLVNQLWLDLGVNTAVAHLNRVASDHSPLLVTCFLAVGGGPRSFRFLDVWRSHGDFLKVVRQAWEVECEGRPVRVLLLKLKAVKHALRVWNKDSFGNVTDQVREGKEQVQLLECSLEANPTEEGHHRLLKAQCDFKAALLKEARYWHQKACIRWLKEDDANTRFFHGQFKQRWAYCYIHRMKDKNGVWVDELSKIEDMAVEYFAEVLAQSDQVQENEALQQVSTEEEVKKVVFHMNGESCSGPEGFTGFFFTSCWEIVKGDVCRAVCDFFTGAELP</sequence>
<organism evidence="1 2">
    <name type="scientific">Coffea arabica</name>
    <name type="common">Arabian coffee</name>
    <dbReference type="NCBI Taxonomy" id="13443"/>
    <lineage>
        <taxon>Eukaryota</taxon>
        <taxon>Viridiplantae</taxon>
        <taxon>Streptophyta</taxon>
        <taxon>Embryophyta</taxon>
        <taxon>Tracheophyta</taxon>
        <taxon>Spermatophyta</taxon>
        <taxon>Magnoliopsida</taxon>
        <taxon>eudicotyledons</taxon>
        <taxon>Gunneridae</taxon>
        <taxon>Pentapetalae</taxon>
        <taxon>asterids</taxon>
        <taxon>lamiids</taxon>
        <taxon>Gentianales</taxon>
        <taxon>Rubiaceae</taxon>
        <taxon>Ixoroideae</taxon>
        <taxon>Gardenieae complex</taxon>
        <taxon>Bertiereae - Coffeeae clade</taxon>
        <taxon>Coffeeae</taxon>
        <taxon>Coffea</taxon>
    </lineage>
</organism>
<dbReference type="RefSeq" id="XP_071929030.1">
    <property type="nucleotide sequence ID" value="XM_072072929.1"/>
</dbReference>
<dbReference type="SUPFAM" id="SSF56219">
    <property type="entry name" value="DNase I-like"/>
    <property type="match status" value="1"/>
</dbReference>
<dbReference type="Proteomes" id="UP001652660">
    <property type="component" value="Chromosome 11e"/>
</dbReference>
<gene>
    <name evidence="2" type="primary">LOC140021640</name>
</gene>
<keyword evidence="1" id="KW-1185">Reference proteome</keyword>
<evidence type="ECO:0000313" key="2">
    <source>
        <dbReference type="RefSeq" id="XP_071929030.1"/>
    </source>
</evidence>
<protein>
    <submittedName>
        <fullName evidence="2">Uncharacterized protein</fullName>
    </submittedName>
</protein>
<evidence type="ECO:0000313" key="1">
    <source>
        <dbReference type="Proteomes" id="UP001652660"/>
    </source>
</evidence>
<proteinExistence type="predicted"/>
<dbReference type="PANTHER" id="PTHR33710">
    <property type="entry name" value="BNAC02G09200D PROTEIN"/>
    <property type="match status" value="1"/>
</dbReference>
<dbReference type="Gene3D" id="3.60.10.10">
    <property type="entry name" value="Endonuclease/exonuclease/phosphatase"/>
    <property type="match status" value="1"/>
</dbReference>
<dbReference type="PANTHER" id="PTHR33710:SF71">
    <property type="entry name" value="ENDONUCLEASE_EXONUCLEASE_PHOSPHATASE DOMAIN-CONTAINING PROTEIN"/>
    <property type="match status" value="1"/>
</dbReference>
<name>A0ABM4WB68_COFAR</name>
<dbReference type="InterPro" id="IPR036691">
    <property type="entry name" value="Endo/exonu/phosph_ase_sf"/>
</dbReference>
<dbReference type="GeneID" id="140021640"/>
<reference evidence="2" key="1">
    <citation type="submission" date="2025-08" db="UniProtKB">
        <authorList>
            <consortium name="RefSeq"/>
        </authorList>
    </citation>
    <scope>IDENTIFICATION</scope>
    <source>
        <tissue evidence="2">Leaves</tissue>
    </source>
</reference>
<accession>A0ABM4WB68</accession>